<dbReference type="AlphaFoldDB" id="A0A8J2KQQ1"/>
<feature type="signal peptide" evidence="1">
    <location>
        <begin position="1"/>
        <end position="20"/>
    </location>
</feature>
<reference evidence="2" key="1">
    <citation type="submission" date="2021-06" db="EMBL/GenBank/DDBJ databases">
        <authorList>
            <person name="Hodson N. C."/>
            <person name="Mongue J. A."/>
            <person name="Jaron S. K."/>
        </authorList>
    </citation>
    <scope>NUCLEOTIDE SEQUENCE</scope>
</reference>
<evidence type="ECO:0000256" key="1">
    <source>
        <dbReference type="SAM" id="SignalP"/>
    </source>
</evidence>
<feature type="chain" id="PRO_5035289646" evidence="1">
    <location>
        <begin position="21"/>
        <end position="240"/>
    </location>
</feature>
<dbReference type="EMBL" id="CAJVCH010452148">
    <property type="protein sequence ID" value="CAG7819540.1"/>
    <property type="molecule type" value="Genomic_DNA"/>
</dbReference>
<gene>
    <name evidence="2" type="ORF">AFUS01_LOCUS29979</name>
</gene>
<feature type="non-terminal residue" evidence="2">
    <location>
        <position position="240"/>
    </location>
</feature>
<proteinExistence type="predicted"/>
<organism evidence="2 3">
    <name type="scientific">Allacma fusca</name>
    <dbReference type="NCBI Taxonomy" id="39272"/>
    <lineage>
        <taxon>Eukaryota</taxon>
        <taxon>Metazoa</taxon>
        <taxon>Ecdysozoa</taxon>
        <taxon>Arthropoda</taxon>
        <taxon>Hexapoda</taxon>
        <taxon>Collembola</taxon>
        <taxon>Symphypleona</taxon>
        <taxon>Sminthuridae</taxon>
        <taxon>Allacma</taxon>
    </lineage>
</organism>
<accession>A0A8J2KQQ1</accession>
<evidence type="ECO:0000313" key="2">
    <source>
        <dbReference type="EMBL" id="CAG7819540.1"/>
    </source>
</evidence>
<keyword evidence="1" id="KW-0732">Signal</keyword>
<comment type="caution">
    <text evidence="2">The sequence shown here is derived from an EMBL/GenBank/DDBJ whole genome shotgun (WGS) entry which is preliminary data.</text>
</comment>
<dbReference type="Proteomes" id="UP000708208">
    <property type="component" value="Unassembled WGS sequence"/>
</dbReference>
<keyword evidence="3" id="KW-1185">Reference proteome</keyword>
<protein>
    <submittedName>
        <fullName evidence="2">Uncharacterized protein</fullName>
    </submittedName>
</protein>
<sequence>MKLQAFTFILEILLFQQVKCLPLYNQVLNSIIGSLFSRTDIFLIYDNAHHYRYSGIKTGTSGSKSLQESNLHSVLSSRDINGLFILDLSVSTFEFQSENLVHKQSSKCAAVIIHLQNSLDITKVSHQLTKLLTPTYGAATYKDEDYYILLTTPENVKLLLEQEFIKELKFKIILYHDPNHASLKAVTTCFYCSHGNPEILSLDREISEIVSKTVNGNNHEISRNFLYPDFTRNAFGHELQ</sequence>
<name>A0A8J2KQQ1_9HEXA</name>
<evidence type="ECO:0000313" key="3">
    <source>
        <dbReference type="Proteomes" id="UP000708208"/>
    </source>
</evidence>